<evidence type="ECO:0000256" key="1">
    <source>
        <dbReference type="SAM" id="MobiDB-lite"/>
    </source>
</evidence>
<feature type="region of interest" description="Disordered" evidence="1">
    <location>
        <begin position="85"/>
        <end position="104"/>
    </location>
</feature>
<evidence type="ECO:0000313" key="3">
    <source>
        <dbReference type="Proteomes" id="UP000308671"/>
    </source>
</evidence>
<evidence type="ECO:0000313" key="2">
    <source>
        <dbReference type="EMBL" id="THV52689.1"/>
    </source>
</evidence>
<comment type="caution">
    <text evidence="2">The sequence shown here is derived from an EMBL/GenBank/DDBJ whole genome shotgun (WGS) entry which is preliminary data.</text>
</comment>
<name>A0A4S8RDZ7_9HELO</name>
<organism evidence="2 3">
    <name type="scientific">Botrytis galanthina</name>
    <dbReference type="NCBI Taxonomy" id="278940"/>
    <lineage>
        <taxon>Eukaryota</taxon>
        <taxon>Fungi</taxon>
        <taxon>Dikarya</taxon>
        <taxon>Ascomycota</taxon>
        <taxon>Pezizomycotina</taxon>
        <taxon>Leotiomycetes</taxon>
        <taxon>Helotiales</taxon>
        <taxon>Sclerotiniaceae</taxon>
        <taxon>Botrytis</taxon>
    </lineage>
</organism>
<keyword evidence="3" id="KW-1185">Reference proteome</keyword>
<sequence>MPFTHPTVGETPKSTPSLSQALTNAANAATNRANERQQIFGPIASLWDDYLNTEAVQTLPARLLKPLTALCADISATANKHFDSYINGSHPPRPSWTSQPSFEVSKSFGPQIPEIRTSKSRPQSLGNSAYAQKAATPPSQPTVSVAAKQPPKRPQYPNKVDTHLFVRLGLSYPARTAGSFAVLTALKRKLGEHSSLLKEVQATNTGFALCTNSITYHSTT</sequence>
<feature type="compositionally biased region" description="Polar residues" evidence="1">
    <location>
        <begin position="120"/>
        <end position="130"/>
    </location>
</feature>
<dbReference type="EMBL" id="PQXL01000072">
    <property type="protein sequence ID" value="THV52689.1"/>
    <property type="molecule type" value="Genomic_DNA"/>
</dbReference>
<dbReference type="AlphaFoldDB" id="A0A4S8RDZ7"/>
<feature type="region of interest" description="Disordered" evidence="1">
    <location>
        <begin position="112"/>
        <end position="158"/>
    </location>
</feature>
<dbReference type="Proteomes" id="UP000308671">
    <property type="component" value="Unassembled WGS sequence"/>
</dbReference>
<proteinExistence type="predicted"/>
<dbReference type="OrthoDB" id="4526357at2759"/>
<feature type="compositionally biased region" description="Polar residues" evidence="1">
    <location>
        <begin position="95"/>
        <end position="104"/>
    </location>
</feature>
<accession>A0A4S8RDZ7</accession>
<protein>
    <submittedName>
        <fullName evidence="2">Uncharacterized protein</fullName>
    </submittedName>
</protein>
<gene>
    <name evidence="2" type="ORF">BGAL_0072g00250</name>
</gene>
<reference evidence="2 3" key="1">
    <citation type="submission" date="2017-12" db="EMBL/GenBank/DDBJ databases">
        <title>Comparative genomics of Botrytis spp.</title>
        <authorList>
            <person name="Valero-Jimenez C.A."/>
            <person name="Tapia P."/>
            <person name="Veloso J."/>
            <person name="Silva-Moreno E."/>
            <person name="Staats M."/>
            <person name="Valdes J.H."/>
            <person name="Van Kan J.A.L."/>
        </authorList>
    </citation>
    <scope>NUCLEOTIDE SEQUENCE [LARGE SCALE GENOMIC DNA]</scope>
    <source>
        <strain evidence="2 3">MUCL435</strain>
    </source>
</reference>